<reference evidence="1 2" key="1">
    <citation type="submission" date="2020-08" db="EMBL/GenBank/DDBJ databases">
        <title>Genomic Encyclopedia of Type Strains, Phase IV (KMG-IV): sequencing the most valuable type-strain genomes for metagenomic binning, comparative biology and taxonomic classification.</title>
        <authorList>
            <person name="Goeker M."/>
        </authorList>
    </citation>
    <scope>NUCLEOTIDE SEQUENCE [LARGE SCALE GENOMIC DNA]</scope>
    <source>
        <strain evidence="1 2">DSM 27057</strain>
    </source>
</reference>
<keyword evidence="2" id="KW-1185">Reference proteome</keyword>
<evidence type="ECO:0000313" key="1">
    <source>
        <dbReference type="EMBL" id="MBB3953404.1"/>
    </source>
</evidence>
<accession>A0A7W6CEX2</accession>
<dbReference type="Proteomes" id="UP000548867">
    <property type="component" value="Unassembled WGS sequence"/>
</dbReference>
<name>A0A7W6CEX2_9SPHN</name>
<proteinExistence type="predicted"/>
<gene>
    <name evidence="1" type="ORF">GGR38_000316</name>
</gene>
<protein>
    <submittedName>
        <fullName evidence="1">Uncharacterized protein</fullName>
    </submittedName>
</protein>
<comment type="caution">
    <text evidence="1">The sequence shown here is derived from an EMBL/GenBank/DDBJ whole genome shotgun (WGS) entry which is preliminary data.</text>
</comment>
<dbReference type="EMBL" id="JACIDX010000001">
    <property type="protein sequence ID" value="MBB3953404.1"/>
    <property type="molecule type" value="Genomic_DNA"/>
</dbReference>
<dbReference type="AlphaFoldDB" id="A0A7W6CEX2"/>
<sequence length="72" mass="8168">MAEKRVKVSVKKKRGVLAKRGKGKLLQVASSGAPFFVYRGLKIKPSFKSDERAKELELLMREYASRAHVFSE</sequence>
<organism evidence="1 2">
    <name type="scientific">Novosphingobium sediminicola</name>
    <dbReference type="NCBI Taxonomy" id="563162"/>
    <lineage>
        <taxon>Bacteria</taxon>
        <taxon>Pseudomonadati</taxon>
        <taxon>Pseudomonadota</taxon>
        <taxon>Alphaproteobacteria</taxon>
        <taxon>Sphingomonadales</taxon>
        <taxon>Sphingomonadaceae</taxon>
        <taxon>Novosphingobium</taxon>
    </lineage>
</organism>
<dbReference type="RefSeq" id="WP_183621995.1">
    <property type="nucleotide sequence ID" value="NZ_JACIDX010000001.1"/>
</dbReference>
<evidence type="ECO:0000313" key="2">
    <source>
        <dbReference type="Proteomes" id="UP000548867"/>
    </source>
</evidence>